<dbReference type="InterPro" id="IPR012337">
    <property type="entry name" value="RNaseH-like_sf"/>
</dbReference>
<dbReference type="Gene3D" id="3.30.420.10">
    <property type="entry name" value="Ribonuclease H-like superfamily/Ribonuclease H"/>
    <property type="match status" value="1"/>
</dbReference>
<protein>
    <submittedName>
        <fullName evidence="2">RNase H family protein</fullName>
    </submittedName>
</protein>
<feature type="domain" description="RNase H type-1" evidence="1">
    <location>
        <begin position="4"/>
        <end position="157"/>
    </location>
</feature>
<dbReference type="RefSeq" id="WP_305472531.1">
    <property type="nucleotide sequence ID" value="NZ_JAUYVT010000014.1"/>
</dbReference>
<accession>A0ABT9FG84</accession>
<sequence>MFKPKKQHYILFISSYILSNPGPGAWAAELYKDTSDEVITVQTYNNFYSSTTVNYLELHAIIAGIKVVKPHNKLTIVHKSAYLNNVLTKWIFQWKSREFKTTNKKHIKHHKEIQHLNELMNSHKDVEVIYVEKETPVFTTLCKLNAQKVVLEKVKKKPPIQIINQLTKRK</sequence>
<reference evidence="2" key="1">
    <citation type="submission" date="2023-07" db="EMBL/GenBank/DDBJ databases">
        <title>Genome content predicts the carbon catabolic preferences of heterotrophic bacteria.</title>
        <authorList>
            <person name="Gralka M."/>
        </authorList>
    </citation>
    <scope>NUCLEOTIDE SEQUENCE</scope>
    <source>
        <strain evidence="2">4G09</strain>
    </source>
</reference>
<organism evidence="2 3">
    <name type="scientific">Pseudoalteromonas marina</name>
    <dbReference type="NCBI Taxonomy" id="267375"/>
    <lineage>
        <taxon>Bacteria</taxon>
        <taxon>Pseudomonadati</taxon>
        <taxon>Pseudomonadota</taxon>
        <taxon>Gammaproteobacteria</taxon>
        <taxon>Alteromonadales</taxon>
        <taxon>Pseudoalteromonadaceae</taxon>
        <taxon>Pseudoalteromonas</taxon>
    </lineage>
</organism>
<dbReference type="PROSITE" id="PS50879">
    <property type="entry name" value="RNASE_H_1"/>
    <property type="match status" value="1"/>
</dbReference>
<gene>
    <name evidence="2" type="ORF">Q8W34_14220</name>
</gene>
<dbReference type="Pfam" id="PF00075">
    <property type="entry name" value="RNase_H"/>
    <property type="match status" value="1"/>
</dbReference>
<dbReference type="SUPFAM" id="SSF53098">
    <property type="entry name" value="Ribonuclease H-like"/>
    <property type="match status" value="1"/>
</dbReference>
<keyword evidence="3" id="KW-1185">Reference proteome</keyword>
<comment type="caution">
    <text evidence="2">The sequence shown here is derived from an EMBL/GenBank/DDBJ whole genome shotgun (WGS) entry which is preliminary data.</text>
</comment>
<dbReference type="Proteomes" id="UP001177212">
    <property type="component" value="Unassembled WGS sequence"/>
</dbReference>
<dbReference type="InterPro" id="IPR036397">
    <property type="entry name" value="RNaseH_sf"/>
</dbReference>
<dbReference type="EMBL" id="JAUYVT010000014">
    <property type="protein sequence ID" value="MDP2565798.1"/>
    <property type="molecule type" value="Genomic_DNA"/>
</dbReference>
<proteinExistence type="predicted"/>
<dbReference type="InterPro" id="IPR002156">
    <property type="entry name" value="RNaseH_domain"/>
</dbReference>
<evidence type="ECO:0000313" key="2">
    <source>
        <dbReference type="EMBL" id="MDP2565798.1"/>
    </source>
</evidence>
<evidence type="ECO:0000259" key="1">
    <source>
        <dbReference type="PROSITE" id="PS50879"/>
    </source>
</evidence>
<evidence type="ECO:0000313" key="3">
    <source>
        <dbReference type="Proteomes" id="UP001177212"/>
    </source>
</evidence>
<name>A0ABT9FG84_9GAMM</name>